<organism evidence="1">
    <name type="scientific">Nonomuraea gerenzanensis</name>
    <dbReference type="NCBI Taxonomy" id="93944"/>
    <lineage>
        <taxon>Bacteria</taxon>
        <taxon>Bacillati</taxon>
        <taxon>Actinomycetota</taxon>
        <taxon>Actinomycetes</taxon>
        <taxon>Streptosporangiales</taxon>
        <taxon>Streptosporangiaceae</taxon>
        <taxon>Nonomuraea</taxon>
    </lineage>
</organism>
<name>A0A1M4BLD1_9ACTN</name>
<sequence>MPQTRYPQLKQAAELWRCAISGLGVEVRPDVPTLRRKLSKLTLAPGVVDGQALEYFGYGACCLLAGALHELTDWPLAVAVHRPPAGLARWVHMGVAPAPGRFFDIHGDRAWPAVMAQYADYDVTMIGHVTLDQAVMVGAIGGDGWDHLCVPVVAETIRYFAEALVERHFTAAAPLREVV</sequence>
<protein>
    <submittedName>
        <fullName evidence="1">Uncharacterized protein</fullName>
    </submittedName>
</protein>
<dbReference type="AlphaFoldDB" id="A0A1M4BLD1"/>
<gene>
    <name evidence="1" type="ORF">BN4615_P11025</name>
</gene>
<accession>A0A1M4BLD1</accession>
<proteinExistence type="predicted"/>
<evidence type="ECO:0000313" key="1">
    <source>
        <dbReference type="EMBL" id="SAP16362.1"/>
    </source>
</evidence>
<dbReference type="RefSeq" id="WP_173150663.1">
    <property type="nucleotide sequence ID" value="NZ_CP084059.1"/>
</dbReference>
<reference evidence="1" key="1">
    <citation type="submission" date="2016-04" db="EMBL/GenBank/DDBJ databases">
        <authorList>
            <person name="Evans L.H."/>
            <person name="Alamgir A."/>
            <person name="Owens N."/>
            <person name="Weber N.D."/>
            <person name="Virtaneva K."/>
            <person name="Barbian K."/>
            <person name="Babar A."/>
            <person name="Rosenke K."/>
        </authorList>
    </citation>
    <scope>NUCLEOTIDE SEQUENCE</scope>
    <source>
        <strain evidence="1">Nono1</strain>
    </source>
</reference>
<dbReference type="EMBL" id="LT559121">
    <property type="protein sequence ID" value="SAP16362.1"/>
    <property type="molecule type" value="Genomic_DNA"/>
</dbReference>